<dbReference type="PANTHER" id="PTHR43297">
    <property type="entry name" value="OLIGOPEPTIDE TRANSPORT ATP-BINDING PROTEIN APPD"/>
    <property type="match status" value="1"/>
</dbReference>
<dbReference type="InterPro" id="IPR050388">
    <property type="entry name" value="ABC_Ni/Peptide_Import"/>
</dbReference>
<keyword evidence="7" id="KW-0472">Membrane</keyword>
<evidence type="ECO:0000256" key="4">
    <source>
        <dbReference type="ARBA" id="ARBA00022475"/>
    </source>
</evidence>
<keyword evidence="5" id="KW-0547">Nucleotide-binding</keyword>
<dbReference type="InterPro" id="IPR027417">
    <property type="entry name" value="P-loop_NTPase"/>
</dbReference>
<organism evidence="10 11">
    <name type="scientific">Phytoactinopolyspora mesophila</name>
    <dbReference type="NCBI Taxonomy" id="2650750"/>
    <lineage>
        <taxon>Bacteria</taxon>
        <taxon>Bacillati</taxon>
        <taxon>Actinomycetota</taxon>
        <taxon>Actinomycetes</taxon>
        <taxon>Jiangellales</taxon>
        <taxon>Jiangellaceae</taxon>
        <taxon>Phytoactinopolyspora</taxon>
    </lineage>
</organism>
<dbReference type="EMBL" id="WLZY01000002">
    <property type="protein sequence ID" value="NDL56685.1"/>
    <property type="molecule type" value="Genomic_DNA"/>
</dbReference>
<evidence type="ECO:0000256" key="5">
    <source>
        <dbReference type="ARBA" id="ARBA00022741"/>
    </source>
</evidence>
<dbReference type="InterPro" id="IPR003439">
    <property type="entry name" value="ABC_transporter-like_ATP-bd"/>
</dbReference>
<keyword evidence="4" id="KW-1003">Cell membrane</keyword>
<comment type="caution">
    <text evidence="10">The sequence shown here is derived from an EMBL/GenBank/DDBJ whole genome shotgun (WGS) entry which is preliminary data.</text>
</comment>
<dbReference type="AlphaFoldDB" id="A0A7K3M063"/>
<feature type="domain" description="ABC transporter" evidence="9">
    <location>
        <begin position="35"/>
        <end position="284"/>
    </location>
</feature>
<evidence type="ECO:0000256" key="1">
    <source>
        <dbReference type="ARBA" id="ARBA00004202"/>
    </source>
</evidence>
<dbReference type="CDD" id="cd03257">
    <property type="entry name" value="ABC_NikE_OppD_transporters"/>
    <property type="match status" value="1"/>
</dbReference>
<dbReference type="FunFam" id="3.40.50.300:FF:000016">
    <property type="entry name" value="Oligopeptide ABC transporter ATP-binding component"/>
    <property type="match status" value="1"/>
</dbReference>
<dbReference type="InterPro" id="IPR003593">
    <property type="entry name" value="AAA+_ATPase"/>
</dbReference>
<evidence type="ECO:0000256" key="6">
    <source>
        <dbReference type="ARBA" id="ARBA00022840"/>
    </source>
</evidence>
<evidence type="ECO:0000313" key="11">
    <source>
        <dbReference type="Proteomes" id="UP000460435"/>
    </source>
</evidence>
<dbReference type="PANTHER" id="PTHR43297:SF2">
    <property type="entry name" value="DIPEPTIDE TRANSPORT ATP-BINDING PROTEIN DPPD"/>
    <property type="match status" value="1"/>
</dbReference>
<dbReference type="Pfam" id="PF08352">
    <property type="entry name" value="oligo_HPY"/>
    <property type="match status" value="1"/>
</dbReference>
<keyword evidence="11" id="KW-1185">Reference proteome</keyword>
<dbReference type="InterPro" id="IPR017871">
    <property type="entry name" value="ABC_transporter-like_CS"/>
</dbReference>
<dbReference type="SMART" id="SM00382">
    <property type="entry name" value="AAA"/>
    <property type="match status" value="1"/>
</dbReference>
<evidence type="ECO:0000256" key="8">
    <source>
        <dbReference type="SAM" id="MobiDB-lite"/>
    </source>
</evidence>
<dbReference type="GO" id="GO:0005524">
    <property type="term" value="F:ATP binding"/>
    <property type="evidence" value="ECO:0007669"/>
    <property type="project" value="UniProtKB-KW"/>
</dbReference>
<accession>A0A7K3M063</accession>
<dbReference type="PROSITE" id="PS00211">
    <property type="entry name" value="ABC_TRANSPORTER_1"/>
    <property type="match status" value="1"/>
</dbReference>
<dbReference type="GO" id="GO:0016887">
    <property type="term" value="F:ATP hydrolysis activity"/>
    <property type="evidence" value="ECO:0007669"/>
    <property type="project" value="InterPro"/>
</dbReference>
<dbReference type="SUPFAM" id="SSF52540">
    <property type="entry name" value="P-loop containing nucleoside triphosphate hydrolases"/>
    <property type="match status" value="1"/>
</dbReference>
<evidence type="ECO:0000313" key="10">
    <source>
        <dbReference type="EMBL" id="NDL56685.1"/>
    </source>
</evidence>
<protein>
    <submittedName>
        <fullName evidence="10">ATP-binding cassette domain-containing protein</fullName>
    </submittedName>
</protein>
<dbReference type="PROSITE" id="PS50893">
    <property type="entry name" value="ABC_TRANSPORTER_2"/>
    <property type="match status" value="1"/>
</dbReference>
<sequence>MGERGTSESAGGAGSPSSASDRPHLPAADAPILSVRDLRVEFSTGAGTVRAVDGISFDVRPGETLAILGESGSGKSVTSQAIMGIIPKPAGRVTGGEIRYRGGDLLTRPASEVRKLRGTEIAMVFQDPLSSLNPVFRVGYQIGEMFRRHRGYSRSDARAAAVELMERVGIPAARKRVDDFPHQFSGGMRQRIMIAIALALDPALLIADEPTTALDVTVQAQIMKLLTRLQREEGMALILITHDLGVVADVADRVLLMYAGRVVETGDIREVYEYSAHPYTKGLMASIPDLDSPADRLTPITGSPPNLLDLPPGCSFRPRCPYAQAVCLDDDPALLQVDSRPSSHRAACHFREEVLDDVRQRV</sequence>
<dbReference type="Proteomes" id="UP000460435">
    <property type="component" value="Unassembled WGS sequence"/>
</dbReference>
<evidence type="ECO:0000256" key="3">
    <source>
        <dbReference type="ARBA" id="ARBA00022448"/>
    </source>
</evidence>
<evidence type="ECO:0000259" key="9">
    <source>
        <dbReference type="PROSITE" id="PS50893"/>
    </source>
</evidence>
<evidence type="ECO:0000256" key="2">
    <source>
        <dbReference type="ARBA" id="ARBA00005417"/>
    </source>
</evidence>
<keyword evidence="3" id="KW-0813">Transport</keyword>
<dbReference type="Gene3D" id="3.40.50.300">
    <property type="entry name" value="P-loop containing nucleotide triphosphate hydrolases"/>
    <property type="match status" value="1"/>
</dbReference>
<dbReference type="GO" id="GO:0005886">
    <property type="term" value="C:plasma membrane"/>
    <property type="evidence" value="ECO:0007669"/>
    <property type="project" value="UniProtKB-SubCell"/>
</dbReference>
<comment type="subcellular location">
    <subcellularLocation>
        <location evidence="1">Cell membrane</location>
        <topology evidence="1">Peripheral membrane protein</topology>
    </subcellularLocation>
</comment>
<comment type="similarity">
    <text evidence="2">Belongs to the ABC transporter superfamily.</text>
</comment>
<dbReference type="NCBIfam" id="TIGR01727">
    <property type="entry name" value="oligo_HPY"/>
    <property type="match status" value="1"/>
</dbReference>
<gene>
    <name evidence="10" type="ORF">F7O44_06335</name>
</gene>
<reference evidence="10 11" key="1">
    <citation type="submission" date="2019-11" db="EMBL/GenBank/DDBJ databases">
        <authorList>
            <person name="Li X.-J."/>
            <person name="Feng X.-M."/>
        </authorList>
    </citation>
    <scope>NUCLEOTIDE SEQUENCE [LARGE SCALE GENOMIC DNA]</scope>
    <source>
        <strain evidence="10 11">XMNu-373</strain>
    </source>
</reference>
<proteinExistence type="inferred from homology"/>
<evidence type="ECO:0000256" key="7">
    <source>
        <dbReference type="ARBA" id="ARBA00023136"/>
    </source>
</evidence>
<name>A0A7K3M063_9ACTN</name>
<keyword evidence="6 10" id="KW-0067">ATP-binding</keyword>
<dbReference type="GO" id="GO:0015833">
    <property type="term" value="P:peptide transport"/>
    <property type="evidence" value="ECO:0007669"/>
    <property type="project" value="InterPro"/>
</dbReference>
<feature type="region of interest" description="Disordered" evidence="8">
    <location>
        <begin position="1"/>
        <end position="26"/>
    </location>
</feature>
<dbReference type="Pfam" id="PF00005">
    <property type="entry name" value="ABC_tran"/>
    <property type="match status" value="1"/>
</dbReference>
<dbReference type="InterPro" id="IPR013563">
    <property type="entry name" value="Oligopep_ABC_C"/>
</dbReference>
<feature type="compositionally biased region" description="Low complexity" evidence="8">
    <location>
        <begin position="7"/>
        <end position="20"/>
    </location>
</feature>